<dbReference type="EMBL" id="CP029287">
    <property type="protein sequence ID" value="AWR98658.1"/>
    <property type="molecule type" value="Genomic_DNA"/>
</dbReference>
<dbReference type="GeneID" id="36834056"/>
<dbReference type="Pfam" id="PF02661">
    <property type="entry name" value="Fic"/>
    <property type="match status" value="1"/>
</dbReference>
<dbReference type="RefSeq" id="WP_054837063.1">
    <property type="nucleotide sequence ID" value="NZ_BBBA01000021.1"/>
</dbReference>
<sequence>MSNLLEQKLLEIFNALLKEFNIWRKGESQEEPLIINIHDKVVANDPTSAQGIMNRDNIGLTIYSAITDLMRNYDISRSLAVLTYHLVVSHPFIDGNKRTALGLLLNILYELFEDKMEIPQDLEDQLIRVLIEISDYPPEEDEDGINRIRNIIEDIIHGILF</sequence>
<organism evidence="2 3">
    <name type="scientific">Metallosphaera hakonensis JCM 8857 = DSM 7519</name>
    <dbReference type="NCBI Taxonomy" id="1293036"/>
    <lineage>
        <taxon>Archaea</taxon>
        <taxon>Thermoproteota</taxon>
        <taxon>Thermoprotei</taxon>
        <taxon>Sulfolobales</taxon>
        <taxon>Sulfolobaceae</taxon>
        <taxon>Metallosphaera</taxon>
    </lineage>
</organism>
<protein>
    <submittedName>
        <fullName evidence="2">Type II toxin-antitoxin system death-on-curing family toxin</fullName>
    </submittedName>
</protein>
<proteinExistence type="predicted"/>
<dbReference type="InterPro" id="IPR053737">
    <property type="entry name" value="Type_II_TA_Toxin"/>
</dbReference>
<dbReference type="InterPro" id="IPR036597">
    <property type="entry name" value="Fido-like_dom_sf"/>
</dbReference>
<dbReference type="NCBIfam" id="TIGR01550">
    <property type="entry name" value="DOC_P1"/>
    <property type="match status" value="1"/>
</dbReference>
<evidence type="ECO:0000259" key="1">
    <source>
        <dbReference type="PROSITE" id="PS51459"/>
    </source>
</evidence>
<evidence type="ECO:0000313" key="3">
    <source>
        <dbReference type="Proteomes" id="UP000247586"/>
    </source>
</evidence>
<feature type="domain" description="Fido" evidence="1">
    <location>
        <begin position="4"/>
        <end position="150"/>
    </location>
</feature>
<dbReference type="GO" id="GO:0016301">
    <property type="term" value="F:kinase activity"/>
    <property type="evidence" value="ECO:0007669"/>
    <property type="project" value="InterPro"/>
</dbReference>
<accession>A0A2U9IRI2</accession>
<reference evidence="2" key="1">
    <citation type="submission" date="2018-05" db="EMBL/GenBank/DDBJ databases">
        <title>Complete Genome Sequences of Extremely Thermoacidophilic, Metal-Mobilizing Type-Strain Members of the Archaeal Family Sulfolobaceae: Acidianus brierleyi DSM-1651T, Acidianus sulfidivorans DSM-18786T, Metallosphaera hakonensis DSM-7519T, and Metallosphaera prunae DSM-10039T.</title>
        <authorList>
            <person name="Counts J.A."/>
            <person name="Kelly R.M."/>
        </authorList>
    </citation>
    <scope>NUCLEOTIDE SEQUENCE [LARGE SCALE GENOMIC DNA]</scope>
    <source>
        <strain evidence="2">HO1-1</strain>
    </source>
</reference>
<dbReference type="KEGG" id="mhk:DFR87_01900"/>
<gene>
    <name evidence="2" type="ORF">DFR87_01900</name>
</gene>
<dbReference type="SUPFAM" id="SSF140931">
    <property type="entry name" value="Fic-like"/>
    <property type="match status" value="1"/>
</dbReference>
<keyword evidence="3" id="KW-1185">Reference proteome</keyword>
<dbReference type="InterPro" id="IPR006440">
    <property type="entry name" value="Doc"/>
</dbReference>
<dbReference type="InterPro" id="IPR003812">
    <property type="entry name" value="Fido"/>
</dbReference>
<dbReference type="OrthoDB" id="44012at2157"/>
<dbReference type="AlphaFoldDB" id="A0A2U9IRI2"/>
<name>A0A2U9IRI2_9CREN</name>
<evidence type="ECO:0000313" key="2">
    <source>
        <dbReference type="EMBL" id="AWR98658.1"/>
    </source>
</evidence>
<dbReference type="Proteomes" id="UP000247586">
    <property type="component" value="Chromosome"/>
</dbReference>
<dbReference type="PROSITE" id="PS51459">
    <property type="entry name" value="FIDO"/>
    <property type="match status" value="1"/>
</dbReference>
<dbReference type="Gene3D" id="1.20.120.1870">
    <property type="entry name" value="Fic/DOC protein, Fido domain"/>
    <property type="match status" value="1"/>
</dbReference>